<dbReference type="EMBL" id="WVUK01000062">
    <property type="protein sequence ID" value="KAF7490453.1"/>
    <property type="molecule type" value="Genomic_DNA"/>
</dbReference>
<gene>
    <name evidence="3" type="ORF">SSS_8361</name>
</gene>
<feature type="domain" description="Reverse transcriptase" evidence="2">
    <location>
        <begin position="78"/>
        <end position="366"/>
    </location>
</feature>
<protein>
    <recommendedName>
        <fullName evidence="2">Reverse transcriptase domain-containing protein</fullName>
    </recommendedName>
</protein>
<evidence type="ECO:0000256" key="1">
    <source>
        <dbReference type="SAM" id="MobiDB-lite"/>
    </source>
</evidence>
<feature type="region of interest" description="Disordered" evidence="1">
    <location>
        <begin position="1"/>
        <end position="23"/>
    </location>
</feature>
<keyword evidence="5" id="KW-1185">Reference proteome</keyword>
<reference evidence="3" key="2">
    <citation type="submission" date="2020-01" db="EMBL/GenBank/DDBJ databases">
        <authorList>
            <person name="Korhonen P.K.K."/>
            <person name="Guangxu M.G."/>
            <person name="Wang T.W."/>
            <person name="Stroehlein A.J.S."/>
            <person name="Young N.D."/>
            <person name="Ang C.-S.A."/>
            <person name="Fernando D.W.F."/>
            <person name="Lu H.L."/>
            <person name="Taylor S.T."/>
            <person name="Ehtesham M.E.M."/>
            <person name="Najaraj S.H.N."/>
            <person name="Harsha G.H.G."/>
            <person name="Madugundu A.M."/>
            <person name="Renuse S.R."/>
            <person name="Holt D.H."/>
            <person name="Pandey A.P."/>
            <person name="Papenfuss A.P."/>
            <person name="Gasser R.B.G."/>
            <person name="Fischer K.F."/>
        </authorList>
    </citation>
    <scope>NUCLEOTIDE SEQUENCE</scope>
    <source>
        <strain evidence="3">SSS_KF_BRIS2020</strain>
    </source>
</reference>
<evidence type="ECO:0000313" key="5">
    <source>
        <dbReference type="Proteomes" id="UP000070412"/>
    </source>
</evidence>
<organism evidence="3">
    <name type="scientific">Sarcoptes scabiei</name>
    <name type="common">Itch mite</name>
    <name type="synonym">Acarus scabiei</name>
    <dbReference type="NCBI Taxonomy" id="52283"/>
    <lineage>
        <taxon>Eukaryota</taxon>
        <taxon>Metazoa</taxon>
        <taxon>Ecdysozoa</taxon>
        <taxon>Arthropoda</taxon>
        <taxon>Chelicerata</taxon>
        <taxon>Arachnida</taxon>
        <taxon>Acari</taxon>
        <taxon>Acariformes</taxon>
        <taxon>Sarcoptiformes</taxon>
        <taxon>Astigmata</taxon>
        <taxon>Psoroptidia</taxon>
        <taxon>Sarcoptoidea</taxon>
        <taxon>Sarcoptidae</taxon>
        <taxon>Sarcoptinae</taxon>
        <taxon>Sarcoptes</taxon>
    </lineage>
</organism>
<evidence type="ECO:0000259" key="2">
    <source>
        <dbReference type="PROSITE" id="PS50878"/>
    </source>
</evidence>
<evidence type="ECO:0000313" key="4">
    <source>
        <dbReference type="EnsemblMetazoa" id="KAF7490453.1"/>
    </source>
</evidence>
<sequence>MEQKISSTPSSAPSSSTPSPSSSSSFVIIQKAASHSMPVITRSSYQRRSSWWDSELRCMQIVVQNKRAIFSREKNLITRQFLYEEFKSFRNQYVRMIRRKKFQKWKEFLEEAHTNKTWGNTFKLLKYKINPKPLALPIFEDFPLQEHPKVLKSLVDSLFPSSLTTNTNLTIAQNTQTVNSINISEVYIQTLIKSSNSKKAPGSDNITNSMLKKIVSLISEPLAKIFKKCLKIGYFPTQTITLKYNHNSYSKTMTKGCPQGSPLSPLLWNILINRLLKTFNIDNASIIAYADDITIVCANTNIDALQHTIHRSLAFIDSWSKENNLKINFKKTNILNFHKLDFPSPIIIDENRIEIVSHAKILGVTFENHHLKSKINFTTHVNSVINKTIIIKNTLNTFCKNTFGIDAKKRKNLYKGMIRPIMSYGSEIWYDQITKRQIKKLESLEHQILRNSIMAFKTVSKACTNSLAKVETLDTFIQAKKMKFLHKNQIQTINTTDIESFIKEFKANKLNENLELTNETFRQFFTTRIPNYIHTNYYTTQFFTGHGPFNEFLNRIKITNTPTCQCNNASLQNPTHLLLECSKYARIKRKLKLDNTSQLSSFVNSSENFKQFKKLCKYIHDDLRQNSQSLA</sequence>
<dbReference type="InterPro" id="IPR043502">
    <property type="entry name" value="DNA/RNA_pol_sf"/>
</dbReference>
<dbReference type="EnsemblMetazoa" id="SSS_8361s_mrna">
    <property type="protein sequence ID" value="KAF7490453.1"/>
    <property type="gene ID" value="SSS_8361"/>
</dbReference>
<dbReference type="GO" id="GO:0071897">
    <property type="term" value="P:DNA biosynthetic process"/>
    <property type="evidence" value="ECO:0007669"/>
    <property type="project" value="UniProtKB-ARBA"/>
</dbReference>
<dbReference type="Pfam" id="PF00078">
    <property type="entry name" value="RVT_1"/>
    <property type="match status" value="1"/>
</dbReference>
<reference evidence="4" key="3">
    <citation type="submission" date="2022-06" db="UniProtKB">
        <authorList>
            <consortium name="EnsemblMetazoa"/>
        </authorList>
    </citation>
    <scope>IDENTIFICATION</scope>
</reference>
<dbReference type="OrthoDB" id="411871at2759"/>
<dbReference type="PANTHER" id="PTHR33481:SF1">
    <property type="entry name" value="ENDONUCLEASE_EXONUCLEASE_PHOSPHATASE DOMAIN-CONTAINING PROTEIN-RELATED"/>
    <property type="match status" value="1"/>
</dbReference>
<proteinExistence type="predicted"/>
<dbReference type="SUPFAM" id="SSF56672">
    <property type="entry name" value="DNA/RNA polymerases"/>
    <property type="match status" value="1"/>
</dbReference>
<name>A0A834VE58_SARSC</name>
<reference evidence="5" key="1">
    <citation type="journal article" date="2020" name="PLoS Negl. Trop. Dis.">
        <title>High-quality nuclear genome for Sarcoptes scabiei-A critical resource for a neglected parasite.</title>
        <authorList>
            <person name="Korhonen P.K."/>
            <person name="Gasser R.B."/>
            <person name="Ma G."/>
            <person name="Wang T."/>
            <person name="Stroehlein A.J."/>
            <person name="Young N.D."/>
            <person name="Ang C.S."/>
            <person name="Fernando D.D."/>
            <person name="Lu H.C."/>
            <person name="Taylor S."/>
            <person name="Reynolds S.L."/>
            <person name="Mofiz E."/>
            <person name="Najaraj S.H."/>
            <person name="Gowda H."/>
            <person name="Madugundu A."/>
            <person name="Renuse S."/>
            <person name="Holt D."/>
            <person name="Pandey A."/>
            <person name="Papenfuss A.T."/>
            <person name="Fischer K."/>
        </authorList>
    </citation>
    <scope>NUCLEOTIDE SEQUENCE [LARGE SCALE GENOMIC DNA]</scope>
</reference>
<dbReference type="PANTHER" id="PTHR33481">
    <property type="entry name" value="REVERSE TRANSCRIPTASE"/>
    <property type="match status" value="1"/>
</dbReference>
<accession>A0A834VE58</accession>
<dbReference type="PROSITE" id="PS50878">
    <property type="entry name" value="RT_POL"/>
    <property type="match status" value="1"/>
</dbReference>
<evidence type="ECO:0000313" key="3">
    <source>
        <dbReference type="EMBL" id="KAF7490453.1"/>
    </source>
</evidence>
<dbReference type="InterPro" id="IPR000477">
    <property type="entry name" value="RT_dom"/>
</dbReference>
<dbReference type="Proteomes" id="UP000070412">
    <property type="component" value="Unassembled WGS sequence"/>
</dbReference>
<dbReference type="AlphaFoldDB" id="A0A834VE58"/>